<accession>A0A5C4WIB9</accession>
<dbReference type="Proteomes" id="UP000312512">
    <property type="component" value="Unassembled WGS sequence"/>
</dbReference>
<evidence type="ECO:0000313" key="2">
    <source>
        <dbReference type="Proteomes" id="UP000312512"/>
    </source>
</evidence>
<sequence length="154" mass="16752">MDEQGTEELQKIEENVSLAIDHLGPLSDVDFGLNRESVEWVDGFIERQRAQSGFDAERADGLVGVLGSFLGACLVAATGGRWHRSGDHGWGVLLPDGSTAFPFTKVRKQFRDGGDEGESIAAFYRVAVDFIATGRMREAREGGRPEDAGRPQEA</sequence>
<dbReference type="EMBL" id="VDLX02000006">
    <property type="protein sequence ID" value="KAB8193980.1"/>
    <property type="molecule type" value="Genomic_DNA"/>
</dbReference>
<dbReference type="AlphaFoldDB" id="A0A5C4WIB9"/>
<protein>
    <submittedName>
        <fullName evidence="1">Uncharacterized protein</fullName>
    </submittedName>
</protein>
<name>A0A5C4WIB9_9ACTN</name>
<dbReference type="RefSeq" id="WP_139631585.1">
    <property type="nucleotide sequence ID" value="NZ_VDLX02000006.1"/>
</dbReference>
<comment type="caution">
    <text evidence="1">The sequence shown here is derived from an EMBL/GenBank/DDBJ whole genome shotgun (WGS) entry which is preliminary data.</text>
</comment>
<evidence type="ECO:0000313" key="1">
    <source>
        <dbReference type="EMBL" id="KAB8193980.1"/>
    </source>
</evidence>
<keyword evidence="2" id="KW-1185">Reference proteome</keyword>
<gene>
    <name evidence="1" type="ORF">FH608_017425</name>
</gene>
<proteinExistence type="predicted"/>
<dbReference type="OrthoDB" id="7933343at2"/>
<reference evidence="1 2" key="1">
    <citation type="submission" date="2019-10" db="EMBL/GenBank/DDBJ databases">
        <title>Nonomuraea sp. nov., isolated from Phyllanthus amarus.</title>
        <authorList>
            <person name="Klykleung N."/>
            <person name="Tanasupawat S."/>
        </authorList>
    </citation>
    <scope>NUCLEOTIDE SEQUENCE [LARGE SCALE GENOMIC DNA]</scope>
    <source>
        <strain evidence="1 2">PA1-10</strain>
    </source>
</reference>
<organism evidence="1 2">
    <name type="scientific">Nonomuraea phyllanthi</name>
    <dbReference type="NCBI Taxonomy" id="2219224"/>
    <lineage>
        <taxon>Bacteria</taxon>
        <taxon>Bacillati</taxon>
        <taxon>Actinomycetota</taxon>
        <taxon>Actinomycetes</taxon>
        <taxon>Streptosporangiales</taxon>
        <taxon>Streptosporangiaceae</taxon>
        <taxon>Nonomuraea</taxon>
    </lineage>
</organism>